<evidence type="ECO:0000256" key="1">
    <source>
        <dbReference type="SAM" id="Coils"/>
    </source>
</evidence>
<sequence length="1208" mass="132559">MQMLGEHRRVSAVKLDHERHEFSEIAAVALDAAARQCREGRRVDTRDVLLALMRVDVRGEWDRIWLEFGSTEAVAAAAVTDPVADGDDLWLDVPLTGTCAAAVRAARLMSQWYDMLPVGASVLALCLAGEPSSAAAQSLTGGVPARYPRLIQQLQEALMGGVLGNLPRVLSACLDRASAAMVEFDPIAVGAALERFFDAETWEESRRIAEEHPELLTEQVDTFLGALILAAGQQGDAGREAHLSRHRELLRQVRGLRGGSIREKSDPRQQDAEITTFHASGDRTGEAAARRRRAVRLSMEQRFNEAADEFARVAGLHLELGAMTDAGRAELACAGFQAMAGRLEESLPHFSKAADLLAEHGSVEESVVAEAAWLTTLVQLEQDELVLARCEVILDRTVDEDSSLTVAEARMQACYHKARLMAGRGLLDADWSIAASCAAETIRRTAHEATPENRAIESQMRMIIGNAHRVEGRFAESADEFAIVVEIGNELGNQTMAALALGSLGRVLLEVPDVGAKRFRMLTDRYHADGQRYAEATCRYERARCIKRLKITPWSLEASLERNKICAEENERAGELFDAVDAVREAGDAYYQAGYALSAVAGFEPDCRQRCAGLLETAARRFGAASVWWGRGLAEHLNAYVAFMHPQAPDGEARSLELLHDSVVSFQKADRPTEEAMARLEIAVQIGMQGIWSDEWLDAIFTWLASHERARAAMVVPHQRESEDRQVAQLLPMLIGQLLSAVATRGTEERWRRSVWRAAQAVKGRAFLDQQIQHDAWSHLIATDAPLRELTSGAERARIELENAERELQAALFAGGMDKARKYALERDRLQTVLNDREREQRQRLDLVTQERPQAMRLLSSEPAEPADIQAVLRSDELYLEYFWQYGRLVRFTVTQDGWDISIPELEQSSFVDWLKQTNLRVRHAATLPGSSYTHALLGDIPSGVNTVIVCPHGELVGLPWHLLPVNSSKIFGDACATSIVPSAGYLVRVRTDAVVSAQASYLGVAYDAHDRDDLPRLPNADREVTQIALTYFSGEAAASANHFPTAESGAFLTLRRSVKVLHLASHANRGGLHLRRTVTPVDLLDLGVRADIILLTGCDAGDFSADNTNEFLGIVRQLLIVTHARAAIVSLSAVLEASAPTVSGLIIAALTGATPLAPVDPSPGPLAVGPALRWARQQCRELLEGSTDTDVAWWSPWFVIGDPQAGL</sequence>
<protein>
    <submittedName>
        <fullName evidence="2">CHAT domain-containing protein</fullName>
    </submittedName>
</protein>
<gene>
    <name evidence="2" type="ORF">ACFP1K_23390</name>
</gene>
<dbReference type="EMBL" id="JBHSRF010000037">
    <property type="protein sequence ID" value="MFC6084125.1"/>
    <property type="molecule type" value="Genomic_DNA"/>
</dbReference>
<proteinExistence type="predicted"/>
<evidence type="ECO:0000313" key="3">
    <source>
        <dbReference type="Proteomes" id="UP001596137"/>
    </source>
</evidence>
<accession>A0ABW1NMF9</accession>
<evidence type="ECO:0000313" key="2">
    <source>
        <dbReference type="EMBL" id="MFC6084125.1"/>
    </source>
</evidence>
<comment type="caution">
    <text evidence="2">The sequence shown here is derived from an EMBL/GenBank/DDBJ whole genome shotgun (WGS) entry which is preliminary data.</text>
</comment>
<feature type="coiled-coil region" evidence="1">
    <location>
        <begin position="787"/>
        <end position="814"/>
    </location>
</feature>
<keyword evidence="1" id="KW-0175">Coiled coil</keyword>
<reference evidence="3" key="1">
    <citation type="journal article" date="2019" name="Int. J. Syst. Evol. Microbiol.">
        <title>The Global Catalogue of Microorganisms (GCM) 10K type strain sequencing project: providing services to taxonomists for standard genome sequencing and annotation.</title>
        <authorList>
            <consortium name="The Broad Institute Genomics Platform"/>
            <consortium name="The Broad Institute Genome Sequencing Center for Infectious Disease"/>
            <person name="Wu L."/>
            <person name="Ma J."/>
        </authorList>
    </citation>
    <scope>NUCLEOTIDE SEQUENCE [LARGE SCALE GENOMIC DNA]</scope>
    <source>
        <strain evidence="3">JCM 30346</strain>
    </source>
</reference>
<name>A0ABW1NMF9_9ACTN</name>
<dbReference type="RefSeq" id="WP_380756843.1">
    <property type="nucleotide sequence ID" value="NZ_JBHSRF010000037.1"/>
</dbReference>
<organism evidence="2 3">
    <name type="scientific">Sphaerisporangium aureirubrum</name>
    <dbReference type="NCBI Taxonomy" id="1544736"/>
    <lineage>
        <taxon>Bacteria</taxon>
        <taxon>Bacillati</taxon>
        <taxon>Actinomycetota</taxon>
        <taxon>Actinomycetes</taxon>
        <taxon>Streptosporangiales</taxon>
        <taxon>Streptosporangiaceae</taxon>
        <taxon>Sphaerisporangium</taxon>
    </lineage>
</organism>
<keyword evidence="3" id="KW-1185">Reference proteome</keyword>
<dbReference type="Proteomes" id="UP001596137">
    <property type="component" value="Unassembled WGS sequence"/>
</dbReference>